<keyword evidence="2" id="KW-1185">Reference proteome</keyword>
<comment type="caution">
    <text evidence="1">The sequence shown here is derived from an EMBL/GenBank/DDBJ whole genome shotgun (WGS) entry which is preliminary data.</text>
</comment>
<proteinExistence type="predicted"/>
<evidence type="ECO:0000313" key="2">
    <source>
        <dbReference type="Proteomes" id="UP000037035"/>
    </source>
</evidence>
<dbReference type="Proteomes" id="UP000037035">
    <property type="component" value="Unassembled WGS sequence"/>
</dbReference>
<dbReference type="AlphaFoldDB" id="A0A0L6UA26"/>
<gene>
    <name evidence="1" type="ORF">VP01_8216g1</name>
</gene>
<dbReference type="OrthoDB" id="2495994at2759"/>
<evidence type="ECO:0000313" key="1">
    <source>
        <dbReference type="EMBL" id="KNZ45351.1"/>
    </source>
</evidence>
<sequence>MSRFEKLYGRVNNAELQWLVDYQNYIHETIKDHIRAAVVVSIGKAREDFRDWLNLGIPLEVVASQSNKAIENSDEIKTHLLGIKSWAHRAGLLSAIIQKGKQVVSKAIELIIQWWREKLIGRLYRSQRSLRITREKP</sequence>
<dbReference type="EMBL" id="LAVV01013734">
    <property type="protein sequence ID" value="KNZ45351.1"/>
    <property type="molecule type" value="Genomic_DNA"/>
</dbReference>
<reference evidence="1 2" key="1">
    <citation type="submission" date="2015-08" db="EMBL/GenBank/DDBJ databases">
        <title>Next Generation Sequencing and Analysis of the Genome of Puccinia sorghi L Schw, the Causal Agent of Maize Common Rust.</title>
        <authorList>
            <person name="Rochi L."/>
            <person name="Burguener G."/>
            <person name="Darino M."/>
            <person name="Turjanski A."/>
            <person name="Kreff E."/>
            <person name="Dieguez M.J."/>
            <person name="Sacco F."/>
        </authorList>
    </citation>
    <scope>NUCLEOTIDE SEQUENCE [LARGE SCALE GENOMIC DNA]</scope>
    <source>
        <strain evidence="1 2">RO10H11247</strain>
    </source>
</reference>
<organism evidence="1 2">
    <name type="scientific">Puccinia sorghi</name>
    <dbReference type="NCBI Taxonomy" id="27349"/>
    <lineage>
        <taxon>Eukaryota</taxon>
        <taxon>Fungi</taxon>
        <taxon>Dikarya</taxon>
        <taxon>Basidiomycota</taxon>
        <taxon>Pucciniomycotina</taxon>
        <taxon>Pucciniomycetes</taxon>
        <taxon>Pucciniales</taxon>
        <taxon>Pucciniaceae</taxon>
        <taxon>Puccinia</taxon>
    </lineage>
</organism>
<name>A0A0L6UA26_9BASI</name>
<dbReference type="VEuPathDB" id="FungiDB:VP01_8216g1"/>
<accession>A0A0L6UA26</accession>
<protein>
    <submittedName>
        <fullName evidence="1">Uncharacterized protein</fullName>
    </submittedName>
</protein>